<evidence type="ECO:0000313" key="1">
    <source>
        <dbReference type="EMBL" id="KAG0289283.1"/>
    </source>
</evidence>
<keyword evidence="2" id="KW-1185">Reference proteome</keyword>
<comment type="caution">
    <text evidence="1">The sequence shown here is derived from an EMBL/GenBank/DDBJ whole genome shotgun (WGS) entry which is preliminary data.</text>
</comment>
<accession>A0ABQ7K1R7</accession>
<protein>
    <submittedName>
        <fullName evidence="1">Uncharacterized protein</fullName>
    </submittedName>
</protein>
<organism evidence="1 2">
    <name type="scientific">Linnemannia gamsii</name>
    <dbReference type="NCBI Taxonomy" id="64522"/>
    <lineage>
        <taxon>Eukaryota</taxon>
        <taxon>Fungi</taxon>
        <taxon>Fungi incertae sedis</taxon>
        <taxon>Mucoromycota</taxon>
        <taxon>Mortierellomycotina</taxon>
        <taxon>Mortierellomycetes</taxon>
        <taxon>Mortierellales</taxon>
        <taxon>Mortierellaceae</taxon>
        <taxon>Linnemannia</taxon>
    </lineage>
</organism>
<dbReference type="Proteomes" id="UP001194696">
    <property type="component" value="Unassembled WGS sequence"/>
</dbReference>
<sequence length="247" mass="27591">MCLVTITYYARPEKGGSIQLCSVDIDTTRLPKGVKLQVDSDTPKPNLNLNPKPKLKTSAFVYDNIEWDLSETPNVPICQQKEEEQQSAPVESPITVVTSGLPSSSLLSALTAQKSSAPPPALAVVDGKGRTGDMNNDSGDIWFQKLAFTLWTDTAQCQTITDRKWDEMVGKFGHFYITTIQGYEGKVFELVQDQEDYRSSKNIWCKDKCAMPEVEVVKPRKKKIKKADGSVKMVEEVQQQRRASEVI</sequence>
<gene>
    <name evidence="1" type="ORF">BGZ96_007118</name>
</gene>
<dbReference type="EMBL" id="JAAAIM010000357">
    <property type="protein sequence ID" value="KAG0289283.1"/>
    <property type="molecule type" value="Genomic_DNA"/>
</dbReference>
<proteinExistence type="predicted"/>
<reference evidence="1 2" key="1">
    <citation type="journal article" date="2020" name="Fungal Divers.">
        <title>Resolving the Mortierellaceae phylogeny through synthesis of multi-gene phylogenetics and phylogenomics.</title>
        <authorList>
            <person name="Vandepol N."/>
            <person name="Liber J."/>
            <person name="Desiro A."/>
            <person name="Na H."/>
            <person name="Kennedy M."/>
            <person name="Barry K."/>
            <person name="Grigoriev I.V."/>
            <person name="Miller A.N."/>
            <person name="O'Donnell K."/>
            <person name="Stajich J.E."/>
            <person name="Bonito G."/>
        </authorList>
    </citation>
    <scope>NUCLEOTIDE SEQUENCE [LARGE SCALE GENOMIC DNA]</scope>
    <source>
        <strain evidence="1 2">AD045</strain>
    </source>
</reference>
<name>A0ABQ7K1R7_9FUNG</name>
<evidence type="ECO:0000313" key="2">
    <source>
        <dbReference type="Proteomes" id="UP001194696"/>
    </source>
</evidence>